<evidence type="ECO:0000313" key="1">
    <source>
        <dbReference type="EMBL" id="MBV7272388.1"/>
    </source>
</evidence>
<organism evidence="1 2">
    <name type="scientific">Clostridium thailandense</name>
    <dbReference type="NCBI Taxonomy" id="2794346"/>
    <lineage>
        <taxon>Bacteria</taxon>
        <taxon>Bacillati</taxon>
        <taxon>Bacillota</taxon>
        <taxon>Clostridia</taxon>
        <taxon>Eubacteriales</taxon>
        <taxon>Clostridiaceae</taxon>
        <taxon>Clostridium</taxon>
    </lineage>
</organism>
<evidence type="ECO:0000313" key="2">
    <source>
        <dbReference type="Proteomes" id="UP000694308"/>
    </source>
</evidence>
<keyword evidence="2" id="KW-1185">Reference proteome</keyword>
<name>A0A949X3G6_9CLOT</name>
<dbReference type="EMBL" id="JAEEGC010000023">
    <property type="protein sequence ID" value="MBV7272388.1"/>
    <property type="molecule type" value="Genomic_DNA"/>
</dbReference>
<dbReference type="AlphaFoldDB" id="A0A949X3G6"/>
<sequence length="201" mass="23706">MNKLFFEALKNSTDEEYFTYFTAYLISPIITGIKPSSIISLTNSKKNMLNIWRENKIEFLNSLDLEYIILRKKEDSETVLIYNKNNLAKVLSCKKNRSLLEGHGYNNLDDIQSVLLHLKDRFKIEDCPHEIGIFLGIPLHDVKDFIDCKDKPCLLCRYWKVYSNEEYSKEIFEKYDMSKELVVNYLLQGKNLKFLYNNFAA</sequence>
<reference evidence="1" key="1">
    <citation type="submission" date="2020-12" db="EMBL/GenBank/DDBJ databases">
        <title>Clostridium thailandense sp. nov., a novel acetogenic bacterium isolated from peat land soil in Thailand.</title>
        <authorList>
            <person name="Chaikitkaew S."/>
            <person name="Birkeland N.K."/>
        </authorList>
    </citation>
    <scope>NUCLEOTIDE SEQUENCE</scope>
    <source>
        <strain evidence="1">PL3</strain>
    </source>
</reference>
<comment type="caution">
    <text evidence="1">The sequence shown here is derived from an EMBL/GenBank/DDBJ whole genome shotgun (WGS) entry which is preliminary data.</text>
</comment>
<dbReference type="InterPro" id="IPR024523">
    <property type="entry name" value="DUF3793"/>
</dbReference>
<gene>
    <name evidence="1" type="ORF">I6U48_05590</name>
</gene>
<dbReference type="RefSeq" id="WP_218319421.1">
    <property type="nucleotide sequence ID" value="NZ_JAEEGC010000023.1"/>
</dbReference>
<proteinExistence type="predicted"/>
<protein>
    <submittedName>
        <fullName evidence="1">DUF3793 family protein</fullName>
    </submittedName>
</protein>
<dbReference type="Pfam" id="PF12672">
    <property type="entry name" value="DUF3793"/>
    <property type="match status" value="1"/>
</dbReference>
<accession>A0A949X3G6</accession>
<dbReference type="Proteomes" id="UP000694308">
    <property type="component" value="Unassembled WGS sequence"/>
</dbReference>